<keyword evidence="2" id="KW-1133">Transmembrane helix</keyword>
<keyword evidence="2" id="KW-0472">Membrane</keyword>
<feature type="transmembrane region" description="Helical" evidence="2">
    <location>
        <begin position="390"/>
        <end position="410"/>
    </location>
</feature>
<dbReference type="InterPro" id="IPR036938">
    <property type="entry name" value="PAP2/HPO_sf"/>
</dbReference>
<dbReference type="Proteomes" id="UP000441772">
    <property type="component" value="Unassembled WGS sequence"/>
</dbReference>
<dbReference type="AlphaFoldDB" id="A0A6I1GE54"/>
<dbReference type="Pfam" id="PF01569">
    <property type="entry name" value="PAP2"/>
    <property type="match status" value="1"/>
</dbReference>
<evidence type="ECO:0000313" key="5">
    <source>
        <dbReference type="Proteomes" id="UP000441772"/>
    </source>
</evidence>
<feature type="transmembrane region" description="Helical" evidence="2">
    <location>
        <begin position="482"/>
        <end position="503"/>
    </location>
</feature>
<feature type="compositionally biased region" description="Low complexity" evidence="1">
    <location>
        <begin position="179"/>
        <end position="197"/>
    </location>
</feature>
<feature type="compositionally biased region" description="Low complexity" evidence="1">
    <location>
        <begin position="78"/>
        <end position="112"/>
    </location>
</feature>
<feature type="region of interest" description="Disordered" evidence="1">
    <location>
        <begin position="1"/>
        <end position="42"/>
    </location>
</feature>
<sequence>MPDFAGIADVSWPQDDAVDSAEPDSSFPATSPAPADDITDSAVTLSADPVTVLPQSTISPAAAAAFGLSSLVTPAEPPAAASTETETSATARDASPESPATSAATDTDVPAAKNTVPATAVSASESPAVTGGSAPAPDSPATSAVTDAAAGASAVQSGLSTAAPAVTVATRGAADMEPALQASTAAPAATESSASAADVRDSAPEPIAAPAAPAAPAADSPAPAPTDSLPLMPKATPATAWATFDAQTDAGNPLRALGRPDADDPDAAPEDRRSRAERRRAAKNGAKGSVATAAALNSTATAADEADIERGLARRDPLTVRPRVSSRVLCAVFGVLLVVLAFVVWWFAVRTEDGQSYEDLVFSDFDDSLPAWASALASPFVHVNLGSVGFVQLNLTVIVSLVVGVAALATAAVRKRWWLLGQSAAFVVVCFAATYLKELLPRPFIINTDSQSANSAPSGHTMLAAAAVMLLVCAVPRVARAWVTLVGAAYAMVIGFSVIAGGWHRTSDVVMGLLLVGAFALLTLAFTRTSGMDEPGSRASSASVQIVGTVMITGGLLACVYALYLIWQIQPGLSLSASWASAGAHVSTFALIGGTSALVFGLALAMRQLTASPLSRAGLVGAPPAPPKQRKAADDE</sequence>
<feature type="region of interest" description="Disordered" evidence="1">
    <location>
        <begin position="250"/>
        <end position="290"/>
    </location>
</feature>
<feature type="region of interest" description="Disordered" evidence="1">
    <location>
        <begin position="74"/>
        <end position="161"/>
    </location>
</feature>
<feature type="compositionally biased region" description="Low complexity" evidence="1">
    <location>
        <begin position="133"/>
        <end position="158"/>
    </location>
</feature>
<feature type="transmembrane region" description="Helical" evidence="2">
    <location>
        <begin position="509"/>
        <end position="526"/>
    </location>
</feature>
<feature type="domain" description="Phosphatidic acid phosphatase type 2/haloperoxidase" evidence="3">
    <location>
        <begin position="420"/>
        <end position="524"/>
    </location>
</feature>
<reference evidence="4 5" key="1">
    <citation type="submission" date="2019-09" db="EMBL/GenBank/DDBJ databases">
        <title>Characterization of the phylogenetic diversity of two novel species belonging to the genus Bifidobacterium: Bifidobacterium cebidarum sp. nov. and Bifidobacterium leontopitheci sp. nov.</title>
        <authorList>
            <person name="Lugli G.A."/>
            <person name="Duranti S."/>
            <person name="Milani C."/>
            <person name="Turroni F."/>
            <person name="Ventura M."/>
        </authorList>
    </citation>
    <scope>NUCLEOTIDE SEQUENCE [LARGE SCALE GENOMIC DNA]</scope>
    <source>
        <strain evidence="4 5">LMG 31471</strain>
    </source>
</reference>
<dbReference type="SMART" id="SM00014">
    <property type="entry name" value="acidPPc"/>
    <property type="match status" value="1"/>
</dbReference>
<comment type="caution">
    <text evidence="4">The sequence shown here is derived from an EMBL/GenBank/DDBJ whole genome shotgun (WGS) entry which is preliminary data.</text>
</comment>
<feature type="transmembrane region" description="Helical" evidence="2">
    <location>
        <begin position="546"/>
        <end position="567"/>
    </location>
</feature>
<gene>
    <name evidence="4" type="ORF">F7D09_2071</name>
</gene>
<organism evidence="4 5">
    <name type="scientific">Bifidobacterium leontopitheci</name>
    <dbReference type="NCBI Taxonomy" id="2650774"/>
    <lineage>
        <taxon>Bacteria</taxon>
        <taxon>Bacillati</taxon>
        <taxon>Actinomycetota</taxon>
        <taxon>Actinomycetes</taxon>
        <taxon>Bifidobacteriales</taxon>
        <taxon>Bifidobacteriaceae</taxon>
        <taxon>Bifidobacterium</taxon>
    </lineage>
</organism>
<dbReference type="InterPro" id="IPR000326">
    <property type="entry name" value="PAP2/HPO"/>
</dbReference>
<evidence type="ECO:0000313" key="4">
    <source>
        <dbReference type="EMBL" id="KAB7788972.1"/>
    </source>
</evidence>
<feature type="compositionally biased region" description="Low complexity" evidence="1">
    <location>
        <begin position="204"/>
        <end position="221"/>
    </location>
</feature>
<feature type="transmembrane region" description="Helical" evidence="2">
    <location>
        <begin position="456"/>
        <end position="475"/>
    </location>
</feature>
<accession>A0A6I1GE54</accession>
<evidence type="ECO:0000259" key="3">
    <source>
        <dbReference type="SMART" id="SM00014"/>
    </source>
</evidence>
<feature type="region of interest" description="Disordered" evidence="1">
    <location>
        <begin position="179"/>
        <end position="233"/>
    </location>
</feature>
<evidence type="ECO:0000256" key="1">
    <source>
        <dbReference type="SAM" id="MobiDB-lite"/>
    </source>
</evidence>
<dbReference type="SUPFAM" id="SSF48317">
    <property type="entry name" value="Acid phosphatase/Vanadium-dependent haloperoxidase"/>
    <property type="match status" value="1"/>
</dbReference>
<dbReference type="Gene3D" id="1.20.144.10">
    <property type="entry name" value="Phosphatidic acid phosphatase type 2/haloperoxidase"/>
    <property type="match status" value="1"/>
</dbReference>
<feature type="transmembrane region" description="Helical" evidence="2">
    <location>
        <begin position="587"/>
        <end position="606"/>
    </location>
</feature>
<dbReference type="EMBL" id="WBVT01000059">
    <property type="protein sequence ID" value="KAB7788972.1"/>
    <property type="molecule type" value="Genomic_DNA"/>
</dbReference>
<feature type="transmembrane region" description="Helical" evidence="2">
    <location>
        <begin position="328"/>
        <end position="348"/>
    </location>
</feature>
<name>A0A6I1GE54_9BIFI</name>
<feature type="transmembrane region" description="Helical" evidence="2">
    <location>
        <begin position="417"/>
        <end position="436"/>
    </location>
</feature>
<evidence type="ECO:0000256" key="2">
    <source>
        <dbReference type="SAM" id="Phobius"/>
    </source>
</evidence>
<keyword evidence="5" id="KW-1185">Reference proteome</keyword>
<keyword evidence="2" id="KW-0812">Transmembrane</keyword>
<protein>
    <submittedName>
        <fullName evidence="4">PAP2 family protein</fullName>
    </submittedName>
</protein>
<proteinExistence type="predicted"/>